<dbReference type="InterPro" id="IPR052022">
    <property type="entry name" value="26kDa_periplasmic_antigen"/>
</dbReference>
<protein>
    <submittedName>
        <fullName evidence="1">SIMPL domain-containing protein</fullName>
    </submittedName>
</protein>
<dbReference type="Gene3D" id="3.30.110.170">
    <property type="entry name" value="Protein of unknown function (DUF541), domain 1"/>
    <property type="match status" value="1"/>
</dbReference>
<sequence length="237" mass="25681">MKRILAAALVAVGLIAGGWFIGHGFEAGRTHRSVTVKGLAERDVKADLALWPIRFVEAGNHLKAVQTAIQRDDTSVDAFLKRHGIGDDAIDFRQLEVTDRAAQAYGNANYPNRFIITRTVMVRTPKVDTVAKASQATGELVDAGVVLSDQNGGSAPSYLFNGLNQLKPAMIAEATRNARAAAEQFAHDSGSHLGGIVQANQGVFQILPRDKAPMLQEQRQVQKTVRVVATLRYALRD</sequence>
<dbReference type="PIRSF" id="PIRSF029033">
    <property type="entry name" value="UCP029033"/>
    <property type="match status" value="1"/>
</dbReference>
<dbReference type="InterPro" id="IPR007497">
    <property type="entry name" value="SIMPL/DUF541"/>
</dbReference>
<dbReference type="AlphaFoldDB" id="A0A846ZM57"/>
<reference evidence="1 2" key="1">
    <citation type="journal article" date="2017" name="Int. J. Syst. Evol. Microbiol.">
        <title>Oleiagrimonas citrea sp. nov., a marine bacterium isolated from tidal flat sediment and emended description of the genus Oleiagrimonas Fang et al. 2015 and Oleiagrimonas soli.</title>
        <authorList>
            <person name="Yang S.H."/>
            <person name="Seo H.S."/>
            <person name="Seong C.N."/>
            <person name="Kwon K.K."/>
        </authorList>
    </citation>
    <scope>NUCLEOTIDE SEQUENCE [LARGE SCALE GENOMIC DNA]</scope>
    <source>
        <strain evidence="1 2">MEBiC09124</strain>
    </source>
</reference>
<dbReference type="InterPro" id="IPR016907">
    <property type="entry name" value="UCP029033"/>
</dbReference>
<dbReference type="Pfam" id="PF04402">
    <property type="entry name" value="SIMPL"/>
    <property type="match status" value="1"/>
</dbReference>
<dbReference type="Proteomes" id="UP000541636">
    <property type="component" value="Unassembled WGS sequence"/>
</dbReference>
<evidence type="ECO:0000313" key="1">
    <source>
        <dbReference type="EMBL" id="NKZ38629.1"/>
    </source>
</evidence>
<accession>A0A846ZM57</accession>
<gene>
    <name evidence="1" type="ORF">HF690_06615</name>
</gene>
<proteinExistence type="predicted"/>
<dbReference type="RefSeq" id="WP_168608884.1">
    <property type="nucleotide sequence ID" value="NZ_JAAZQD010000002.1"/>
</dbReference>
<comment type="caution">
    <text evidence="1">The sequence shown here is derived from an EMBL/GenBank/DDBJ whole genome shotgun (WGS) entry which is preliminary data.</text>
</comment>
<dbReference type="EMBL" id="JAAZQD010000002">
    <property type="protein sequence ID" value="NKZ38629.1"/>
    <property type="molecule type" value="Genomic_DNA"/>
</dbReference>
<dbReference type="PANTHER" id="PTHR34387:SF2">
    <property type="entry name" value="SLR1258 PROTEIN"/>
    <property type="match status" value="1"/>
</dbReference>
<name>A0A846ZM57_9GAMM</name>
<keyword evidence="2" id="KW-1185">Reference proteome</keyword>
<organism evidence="1 2">
    <name type="scientific">Oleiagrimonas citrea</name>
    <dbReference type="NCBI Taxonomy" id="1665687"/>
    <lineage>
        <taxon>Bacteria</taxon>
        <taxon>Pseudomonadati</taxon>
        <taxon>Pseudomonadota</taxon>
        <taxon>Gammaproteobacteria</taxon>
        <taxon>Lysobacterales</taxon>
        <taxon>Rhodanobacteraceae</taxon>
        <taxon>Oleiagrimonas</taxon>
    </lineage>
</organism>
<dbReference type="Gene3D" id="3.30.70.2970">
    <property type="entry name" value="Protein of unknown function (DUF541), domain 2"/>
    <property type="match status" value="1"/>
</dbReference>
<evidence type="ECO:0000313" key="2">
    <source>
        <dbReference type="Proteomes" id="UP000541636"/>
    </source>
</evidence>
<dbReference type="PANTHER" id="PTHR34387">
    <property type="entry name" value="SLR1258 PROTEIN"/>
    <property type="match status" value="1"/>
</dbReference>
<dbReference type="GO" id="GO:0006974">
    <property type="term" value="P:DNA damage response"/>
    <property type="evidence" value="ECO:0007669"/>
    <property type="project" value="TreeGrafter"/>
</dbReference>